<comment type="similarity">
    <text evidence="1">Belongs to the complex I 30 kDa subunit family.</text>
</comment>
<dbReference type="NCBIfam" id="TIGR01961">
    <property type="entry name" value="NuoC_fam"/>
    <property type="match status" value="1"/>
</dbReference>
<evidence type="ECO:0000259" key="4">
    <source>
        <dbReference type="Pfam" id="PF00329"/>
    </source>
</evidence>
<dbReference type="AlphaFoldDB" id="A0A1M5P3I8"/>
<keyword evidence="6" id="KW-1185">Reference proteome</keyword>
<dbReference type="InterPro" id="IPR001268">
    <property type="entry name" value="NADH_UbQ_OxRdtase_30kDa_su"/>
</dbReference>
<evidence type="ECO:0000313" key="5">
    <source>
        <dbReference type="EMBL" id="SHG96332.1"/>
    </source>
</evidence>
<dbReference type="EMBL" id="FQWY01000020">
    <property type="protein sequence ID" value="SHG96332.1"/>
    <property type="molecule type" value="Genomic_DNA"/>
</dbReference>
<dbReference type="OrthoDB" id="9803286at2"/>
<protein>
    <recommendedName>
        <fullName evidence="3">NAD(P)H dehydrogenase subunit J</fullName>
    </recommendedName>
</protein>
<evidence type="ECO:0000256" key="2">
    <source>
        <dbReference type="ARBA" id="ARBA00022448"/>
    </source>
</evidence>
<name>A0A1M5P3I8_9FIRM</name>
<dbReference type="SUPFAM" id="SSF143243">
    <property type="entry name" value="Nqo5-like"/>
    <property type="match status" value="1"/>
</dbReference>
<dbReference type="Pfam" id="PF00329">
    <property type="entry name" value="Complex1_30kDa"/>
    <property type="match status" value="1"/>
</dbReference>
<evidence type="ECO:0000256" key="1">
    <source>
        <dbReference type="ARBA" id="ARBA00007569"/>
    </source>
</evidence>
<dbReference type="GO" id="GO:0016651">
    <property type="term" value="F:oxidoreductase activity, acting on NAD(P)H"/>
    <property type="evidence" value="ECO:0007669"/>
    <property type="project" value="InterPro"/>
</dbReference>
<dbReference type="PANTHER" id="PTHR10884:SF14">
    <property type="entry name" value="NADH DEHYDROGENASE [UBIQUINONE] IRON-SULFUR PROTEIN 3, MITOCHONDRIAL"/>
    <property type="match status" value="1"/>
</dbReference>
<dbReference type="RefSeq" id="WP_073092004.1">
    <property type="nucleotide sequence ID" value="NZ_FQWY01000020.1"/>
</dbReference>
<dbReference type="PANTHER" id="PTHR10884">
    <property type="entry name" value="NADH DEHYDROGENASE UBIQUINONE IRON-SULFUR PROTEIN 3"/>
    <property type="match status" value="1"/>
</dbReference>
<keyword evidence="2" id="KW-0813">Transport</keyword>
<proteinExistence type="inferred from homology"/>
<gene>
    <name evidence="5" type="ORF">SAMN02745221_01360</name>
</gene>
<dbReference type="STRING" id="1123382.SAMN02745221_01360"/>
<reference evidence="6" key="1">
    <citation type="submission" date="2016-11" db="EMBL/GenBank/DDBJ databases">
        <authorList>
            <person name="Varghese N."/>
            <person name="Submissions S."/>
        </authorList>
    </citation>
    <scope>NUCLEOTIDE SEQUENCE [LARGE SCALE GENOMIC DNA]</scope>
    <source>
        <strain evidence="6">DSM 11003</strain>
    </source>
</reference>
<evidence type="ECO:0000256" key="3">
    <source>
        <dbReference type="ARBA" id="ARBA00031773"/>
    </source>
</evidence>
<sequence>MGDLLKEIRKNFPSVTIEEDEFLTLRINDGGSLLPLLKLLKTGYGFNYLANLTAVDYKDKFTVVYHIYKIPENEKVCIKVDINRDKPELDSAVSLWPAADFQEREVYDLMGIVFRGHPNLERILLPADFVGHPLRKDYKPA</sequence>
<dbReference type="Gene3D" id="3.30.460.80">
    <property type="entry name" value="NADH:ubiquinone oxidoreductase, 30kDa subunit"/>
    <property type="match status" value="1"/>
</dbReference>
<accession>A0A1M5P3I8</accession>
<dbReference type="InterPro" id="IPR037232">
    <property type="entry name" value="NADH_quin_OxRdtase_su_C/D-like"/>
</dbReference>
<dbReference type="InterPro" id="IPR010218">
    <property type="entry name" value="NADH_DH_suC"/>
</dbReference>
<organism evidence="5 6">
    <name type="scientific">Thermosyntropha lipolytica DSM 11003</name>
    <dbReference type="NCBI Taxonomy" id="1123382"/>
    <lineage>
        <taxon>Bacteria</taxon>
        <taxon>Bacillati</taxon>
        <taxon>Bacillota</taxon>
        <taxon>Clostridia</taxon>
        <taxon>Eubacteriales</taxon>
        <taxon>Syntrophomonadaceae</taxon>
        <taxon>Thermosyntropha</taxon>
    </lineage>
</organism>
<feature type="domain" description="NADH:ubiquinone oxidoreductase 30kDa subunit" evidence="4">
    <location>
        <begin position="33"/>
        <end position="139"/>
    </location>
</feature>
<evidence type="ECO:0000313" key="6">
    <source>
        <dbReference type="Proteomes" id="UP000242329"/>
    </source>
</evidence>
<dbReference type="GO" id="GO:0008137">
    <property type="term" value="F:NADH dehydrogenase (ubiquinone) activity"/>
    <property type="evidence" value="ECO:0007669"/>
    <property type="project" value="InterPro"/>
</dbReference>
<dbReference type="Proteomes" id="UP000242329">
    <property type="component" value="Unassembled WGS sequence"/>
</dbReference>